<reference evidence="1 2" key="1">
    <citation type="submission" date="2017-06" db="EMBL/GenBank/DDBJ databases">
        <authorList>
            <person name="Kim H.J."/>
            <person name="Triplett B.A."/>
        </authorList>
    </citation>
    <scope>NUCLEOTIDE SEQUENCE [LARGE SCALE GENOMIC DNA]</scope>
    <source>
        <strain evidence="1 2">DSM 44272</strain>
    </source>
</reference>
<organism evidence="1 2">
    <name type="scientific">Blastococcus mobilis</name>
    <dbReference type="NCBI Taxonomy" id="1938746"/>
    <lineage>
        <taxon>Bacteria</taxon>
        <taxon>Bacillati</taxon>
        <taxon>Actinomycetota</taxon>
        <taxon>Actinomycetes</taxon>
        <taxon>Geodermatophilales</taxon>
        <taxon>Geodermatophilaceae</taxon>
        <taxon>Blastococcus</taxon>
    </lineage>
</organism>
<evidence type="ECO:0000313" key="1">
    <source>
        <dbReference type="EMBL" id="SNR36517.1"/>
    </source>
</evidence>
<dbReference type="Proteomes" id="UP000198403">
    <property type="component" value="Unassembled WGS sequence"/>
</dbReference>
<keyword evidence="2" id="KW-1185">Reference proteome</keyword>
<protein>
    <submittedName>
        <fullName evidence="1">Uncharacterized protein</fullName>
    </submittedName>
</protein>
<sequence>MALDGVLDDLDRAAERCLVPGKAAGEGYTWDPLDRDDPAWWPQGVASIRSGRVLLVSWYARRRGLLRTPGSRISVIDRTDPERARYRHVLLVAPHRRLGVLTMGTVPVHAGGIAVHGDVLHVADTLFGVRVFHLGDVLRVPRRPSGGEGATLRGRIDRLRRPTGRSGAHGYDYVLPQLMAYRVPLRSGARRLRYSFLSTGQVAGRPNLVVGEYRRTGKGAPRLARYPLDPRTGLPAADEHGRCTPLEVYEGQPSRMQGAAVHESAWFVTASAGEGSPGDLYVGAPGALHRHRGVLPTGPEDLGWSRPGDELWCVSEWPGRRWIFPIAASRWRPPDEAGHGGP</sequence>
<evidence type="ECO:0000313" key="2">
    <source>
        <dbReference type="Proteomes" id="UP000198403"/>
    </source>
</evidence>
<gene>
    <name evidence="1" type="ORF">SAMN06272737_104130</name>
</gene>
<dbReference type="AlphaFoldDB" id="A0A238VQU3"/>
<name>A0A238VQU3_9ACTN</name>
<accession>A0A238VQU3</accession>
<proteinExistence type="predicted"/>
<dbReference type="EMBL" id="FZNO01000004">
    <property type="protein sequence ID" value="SNR36517.1"/>
    <property type="molecule type" value="Genomic_DNA"/>
</dbReference>